<gene>
    <name evidence="2" type="ORF">GJ668_10430</name>
</gene>
<dbReference type="AlphaFoldDB" id="A0A6N8EGK7"/>
<keyword evidence="1" id="KW-0812">Transmembrane</keyword>
<dbReference type="Proteomes" id="UP000434044">
    <property type="component" value="Unassembled WGS sequence"/>
</dbReference>
<reference evidence="2 3" key="1">
    <citation type="submission" date="2019-11" db="EMBL/GenBank/DDBJ databases">
        <title>Whole-genome sequence of the anaerobic purple sulfur bacterium Allochromatium palmeri DSM 15591.</title>
        <authorList>
            <person name="Kyndt J.A."/>
            <person name="Meyer T.E."/>
        </authorList>
    </citation>
    <scope>NUCLEOTIDE SEQUENCE [LARGE SCALE GENOMIC DNA]</scope>
    <source>
        <strain evidence="2 3">DSM 15591</strain>
    </source>
</reference>
<proteinExistence type="predicted"/>
<dbReference type="InterPro" id="IPR019099">
    <property type="entry name" value="Uncharacterised_PGPGW_TM"/>
</dbReference>
<dbReference type="EMBL" id="WNKT01000019">
    <property type="protein sequence ID" value="MTW21504.1"/>
    <property type="molecule type" value="Genomic_DNA"/>
</dbReference>
<protein>
    <recommendedName>
        <fullName evidence="4">Transmembrane protein (PGPGW)</fullName>
    </recommendedName>
</protein>
<accession>A0A6N8EGK7</accession>
<keyword evidence="1" id="KW-0472">Membrane</keyword>
<evidence type="ECO:0000313" key="3">
    <source>
        <dbReference type="Proteomes" id="UP000434044"/>
    </source>
</evidence>
<dbReference type="Pfam" id="PF09656">
    <property type="entry name" value="PGPGW"/>
    <property type="match status" value="1"/>
</dbReference>
<name>A0A6N8EGK7_9GAMM</name>
<comment type="caution">
    <text evidence="2">The sequence shown here is derived from an EMBL/GenBank/DDBJ whole genome shotgun (WGS) entry which is preliminary data.</text>
</comment>
<dbReference type="RefSeq" id="WP_155450089.1">
    <property type="nucleotide sequence ID" value="NZ_WNKT01000019.1"/>
</dbReference>
<keyword evidence="3" id="KW-1185">Reference proteome</keyword>
<evidence type="ECO:0000256" key="1">
    <source>
        <dbReference type="SAM" id="Phobius"/>
    </source>
</evidence>
<feature type="transmembrane region" description="Helical" evidence="1">
    <location>
        <begin position="15"/>
        <end position="41"/>
    </location>
</feature>
<organism evidence="2 3">
    <name type="scientific">Allochromatium palmeri</name>
    <dbReference type="NCBI Taxonomy" id="231048"/>
    <lineage>
        <taxon>Bacteria</taxon>
        <taxon>Pseudomonadati</taxon>
        <taxon>Pseudomonadota</taxon>
        <taxon>Gammaproteobacteria</taxon>
        <taxon>Chromatiales</taxon>
        <taxon>Chromatiaceae</taxon>
        <taxon>Allochromatium</taxon>
    </lineage>
</organism>
<dbReference type="OrthoDB" id="9800130at2"/>
<keyword evidence="1" id="KW-1133">Transmembrane helix</keyword>
<feature type="transmembrane region" description="Helical" evidence="1">
    <location>
        <begin position="62"/>
        <end position="87"/>
    </location>
</feature>
<sequence length="149" mass="16612">MLDALMSWIESHQTLTLLLAGASMLTFIGSILALPVLVASMPEDYFLDAKRQQSRLRRFHPLVYLGLRVLKNVAGWLLVLCGILMLVLPGQGLLTILVGLVLSDFPGKFALERRLASMPRVMGAFNWLRQRAGRPPLQAPEPPLTPRDR</sequence>
<evidence type="ECO:0000313" key="2">
    <source>
        <dbReference type="EMBL" id="MTW21504.1"/>
    </source>
</evidence>
<evidence type="ECO:0008006" key="4">
    <source>
        <dbReference type="Google" id="ProtNLM"/>
    </source>
</evidence>